<evidence type="ECO:0000313" key="1">
    <source>
        <dbReference type="Proteomes" id="UP000887565"/>
    </source>
</evidence>
<dbReference type="Proteomes" id="UP000887565">
    <property type="component" value="Unplaced"/>
</dbReference>
<dbReference type="AlphaFoldDB" id="A0A915JXG1"/>
<reference evidence="2" key="1">
    <citation type="submission" date="2022-11" db="UniProtKB">
        <authorList>
            <consortium name="WormBaseParasite"/>
        </authorList>
    </citation>
    <scope>IDENTIFICATION</scope>
</reference>
<evidence type="ECO:0000313" key="2">
    <source>
        <dbReference type="WBParaSite" id="nRc.2.0.1.t31016-RA"/>
    </source>
</evidence>
<name>A0A915JXG1_ROMCU</name>
<accession>A0A915JXG1</accession>
<organism evidence="1 2">
    <name type="scientific">Romanomermis culicivorax</name>
    <name type="common">Nematode worm</name>
    <dbReference type="NCBI Taxonomy" id="13658"/>
    <lineage>
        <taxon>Eukaryota</taxon>
        <taxon>Metazoa</taxon>
        <taxon>Ecdysozoa</taxon>
        <taxon>Nematoda</taxon>
        <taxon>Enoplea</taxon>
        <taxon>Dorylaimia</taxon>
        <taxon>Mermithida</taxon>
        <taxon>Mermithoidea</taxon>
        <taxon>Mermithidae</taxon>
        <taxon>Romanomermis</taxon>
    </lineage>
</organism>
<keyword evidence="1" id="KW-1185">Reference proteome</keyword>
<proteinExistence type="predicted"/>
<protein>
    <submittedName>
        <fullName evidence="2">Uncharacterized protein</fullName>
    </submittedName>
</protein>
<dbReference type="WBParaSite" id="nRc.2.0.1.t31016-RA">
    <property type="protein sequence ID" value="nRc.2.0.1.t31016-RA"/>
    <property type="gene ID" value="nRc.2.0.1.g31016"/>
</dbReference>
<sequence length="85" mass="9459">MTIGIHRVPNSCPTLTSGSNWSIWKGGQWCRDSVGKIGRRTFVIDTIVFRIFIDHKTDEILSVSGKSVDVNRFDVTGVIFVFGGE</sequence>